<sequence length="107" mass="11475">MSSDPLSPRGLAAALAVLGLLAVMVQERPNGGAILFAVACLLGFCVLSLFGKRERTVSVMRLERRPVIEEPPVPLAEPPAARSGGPEPVPHKAILATVRQRRESRTR</sequence>
<keyword evidence="4" id="KW-1185">Reference proteome</keyword>
<keyword evidence="2" id="KW-1133">Transmembrane helix</keyword>
<keyword evidence="2" id="KW-0472">Membrane</keyword>
<protein>
    <recommendedName>
        <fullName evidence="5">Energy transducer TonB</fullName>
    </recommendedName>
</protein>
<dbReference type="EMBL" id="BPQR01000042">
    <property type="protein sequence ID" value="GJE07174.1"/>
    <property type="molecule type" value="Genomic_DNA"/>
</dbReference>
<comment type="caution">
    <text evidence="3">The sequence shown here is derived from an EMBL/GenBank/DDBJ whole genome shotgun (WGS) entry which is preliminary data.</text>
</comment>
<feature type="region of interest" description="Disordered" evidence="1">
    <location>
        <begin position="71"/>
        <end position="92"/>
    </location>
</feature>
<evidence type="ECO:0000256" key="2">
    <source>
        <dbReference type="SAM" id="Phobius"/>
    </source>
</evidence>
<dbReference type="Proteomes" id="UP001055102">
    <property type="component" value="Unassembled WGS sequence"/>
</dbReference>
<proteinExistence type="predicted"/>
<dbReference type="RefSeq" id="WP_238276226.1">
    <property type="nucleotide sequence ID" value="NZ_BPQR01000042.1"/>
</dbReference>
<keyword evidence="2" id="KW-0812">Transmembrane</keyword>
<reference evidence="3" key="2">
    <citation type="submission" date="2021-08" db="EMBL/GenBank/DDBJ databases">
        <authorList>
            <person name="Tani A."/>
            <person name="Ola A."/>
            <person name="Ogura Y."/>
            <person name="Katsura K."/>
            <person name="Hayashi T."/>
        </authorList>
    </citation>
    <scope>NUCLEOTIDE SEQUENCE</scope>
    <source>
        <strain evidence="3">LMG 23639</strain>
    </source>
</reference>
<evidence type="ECO:0000256" key="1">
    <source>
        <dbReference type="SAM" id="MobiDB-lite"/>
    </source>
</evidence>
<gene>
    <name evidence="3" type="ORF">AOPFMNJM_2499</name>
</gene>
<reference evidence="3" key="1">
    <citation type="journal article" date="2021" name="Front. Microbiol.">
        <title>Comprehensive Comparative Genomics and Phenotyping of Methylobacterium Species.</title>
        <authorList>
            <person name="Alessa O."/>
            <person name="Ogura Y."/>
            <person name="Fujitani Y."/>
            <person name="Takami H."/>
            <person name="Hayashi T."/>
            <person name="Sahin N."/>
            <person name="Tani A."/>
        </authorList>
    </citation>
    <scope>NUCLEOTIDE SEQUENCE</scope>
    <source>
        <strain evidence="3">LMG 23639</strain>
    </source>
</reference>
<evidence type="ECO:0008006" key="5">
    <source>
        <dbReference type="Google" id="ProtNLM"/>
    </source>
</evidence>
<evidence type="ECO:0000313" key="3">
    <source>
        <dbReference type="EMBL" id="GJE07174.1"/>
    </source>
</evidence>
<feature type="transmembrane region" description="Helical" evidence="2">
    <location>
        <begin position="32"/>
        <end position="51"/>
    </location>
</feature>
<accession>A0ABQ4SXB2</accession>
<organism evidence="3 4">
    <name type="scientific">Methylobacterium jeotgali</name>
    <dbReference type="NCBI Taxonomy" id="381630"/>
    <lineage>
        <taxon>Bacteria</taxon>
        <taxon>Pseudomonadati</taxon>
        <taxon>Pseudomonadota</taxon>
        <taxon>Alphaproteobacteria</taxon>
        <taxon>Hyphomicrobiales</taxon>
        <taxon>Methylobacteriaceae</taxon>
        <taxon>Methylobacterium</taxon>
    </lineage>
</organism>
<evidence type="ECO:0000313" key="4">
    <source>
        <dbReference type="Proteomes" id="UP001055102"/>
    </source>
</evidence>
<name>A0ABQ4SXB2_9HYPH</name>